<evidence type="ECO:0000313" key="12">
    <source>
        <dbReference type="EMBL" id="MBZ0160388.1"/>
    </source>
</evidence>
<evidence type="ECO:0000256" key="9">
    <source>
        <dbReference type="ARBA" id="ARBA00048072"/>
    </source>
</evidence>
<dbReference type="Gene3D" id="3.40.50.460">
    <property type="entry name" value="Phosphofructokinase domain"/>
    <property type="match status" value="1"/>
</dbReference>
<dbReference type="NCBIfam" id="NF041103">
    <property type="entry name" value="PFKA_PPi_Ttgales"/>
    <property type="match status" value="1"/>
</dbReference>
<feature type="binding site" evidence="10">
    <location>
        <begin position="131"/>
        <end position="133"/>
    </location>
    <ligand>
        <name>substrate</name>
    </ligand>
</feature>
<organism evidence="12 13">
    <name type="scientific">Candidatus Methylomirabilis tolerans</name>
    <dbReference type="NCBI Taxonomy" id="3123416"/>
    <lineage>
        <taxon>Bacteria</taxon>
        <taxon>Candidatus Methylomirabilota</taxon>
        <taxon>Candidatus Methylomirabilia</taxon>
        <taxon>Candidatus Methylomirabilales</taxon>
        <taxon>Candidatus Methylomirabilaceae</taxon>
        <taxon>Candidatus Methylomirabilis</taxon>
    </lineage>
</organism>
<keyword evidence="4 10" id="KW-0808">Transferase</keyword>
<dbReference type="Pfam" id="PF00365">
    <property type="entry name" value="PFK"/>
    <property type="match status" value="1"/>
</dbReference>
<dbReference type="SUPFAM" id="SSF53784">
    <property type="entry name" value="Phosphofructokinase"/>
    <property type="match status" value="1"/>
</dbReference>
<comment type="subcellular location">
    <subcellularLocation>
        <location evidence="10">Cytoplasm</location>
    </subcellularLocation>
</comment>
<evidence type="ECO:0000259" key="11">
    <source>
        <dbReference type="Pfam" id="PF00365"/>
    </source>
</evidence>
<feature type="site" description="Important for catalytic activity and substrate specificity; stabilizes the transition state when the phosphoryl donor is PPi; prevents ATP from binding by mimicking the alpha-phosphate group of ATP" evidence="10">
    <location>
        <position position="107"/>
    </location>
</feature>
<evidence type="ECO:0000256" key="7">
    <source>
        <dbReference type="ARBA" id="ARBA00022842"/>
    </source>
</evidence>
<dbReference type="InterPro" id="IPR000023">
    <property type="entry name" value="Phosphofructokinase_dom"/>
</dbReference>
<dbReference type="Gene3D" id="3.40.50.450">
    <property type="match status" value="1"/>
</dbReference>
<accession>A0AAJ1AJU6</accession>
<comment type="function">
    <text evidence="2 10">Catalyzes the phosphorylation of D-fructose 6-phosphate, the first committing step of glycolysis. Uses inorganic phosphate (PPi) as phosphoryl donor instead of ATP like common ATP-dependent phosphofructokinases (ATP-PFKs), which renders the reaction reversible, and can thus function both in glycolysis and gluconeogenesis. Consistently, PPi-PFK can replace the enzymes of both the forward (ATP-PFK) and reverse (fructose-bisphosphatase (FBPase)) reactions.</text>
</comment>
<feature type="binding site" evidence="10">
    <location>
        <begin position="295"/>
        <end position="298"/>
    </location>
    <ligand>
        <name>substrate</name>
    </ligand>
</feature>
<dbReference type="PRINTS" id="PR00476">
    <property type="entry name" value="PHFRCTKINASE"/>
</dbReference>
<reference evidence="12 13" key="1">
    <citation type="journal article" date="2021" name="bioRxiv">
        <title>Unraveling nitrogen, sulfur and carbon metabolic pathways and microbial community transcriptional responses to substrate deprivation and toxicity stresses in a bioreactor mimicking anoxic brackish coastal sediment conditions.</title>
        <authorList>
            <person name="Martins P.D."/>
            <person name="Echeveste M.J."/>
            <person name="Arshad A."/>
            <person name="Kurth J."/>
            <person name="Ouboter H."/>
            <person name="Jetten M.S.M."/>
            <person name="Welte C.U."/>
        </authorList>
    </citation>
    <scope>NUCLEOTIDE SEQUENCE [LARGE SCALE GENOMIC DNA]</scope>
    <source>
        <strain evidence="12">MAG_38</strain>
    </source>
</reference>
<evidence type="ECO:0000256" key="1">
    <source>
        <dbReference type="ARBA" id="ARBA00001946"/>
    </source>
</evidence>
<dbReference type="Proteomes" id="UP001197609">
    <property type="component" value="Unassembled WGS sequence"/>
</dbReference>
<feature type="domain" description="Phosphofructokinase" evidence="11">
    <location>
        <begin position="4"/>
        <end position="320"/>
    </location>
</feature>
<dbReference type="InterPro" id="IPR022953">
    <property type="entry name" value="ATP_PFK"/>
</dbReference>
<keyword evidence="6 10" id="KW-0418">Kinase</keyword>
<sequence>MKTLGILVGGGPAPGINGVIAAAAIEARNRGVRVLGFYDGFKWLAQGDMSHVMEIEIDEVSRIHFEGGSILRTSRENPAKSPDTLRHVVETLDKLEVSYLLTIGGDDTAFAACRLSEVMKDRIAIAHVPKTIDNDLPLPQEVATFGFTTACNLGKDIVQNLMEDAVTTNRWFFVTVMGRRAGHLALGIGGAAGATLTVIGEEFPEPRISLQTLVDILEGAMIKRRASGKGHGVVILSEGLADKLDPTDFGSVERDSYGNLRLSELVLGRVLKERVAESLRARGIDVTIVAKDLGYELRCAPPGALDIQYCRSLGYWATRFLLDGQTEAMVTIQGGKMVPIPFREMLDHRTGKIRVRYVDIKSESYQTLRAYMIRLEPQDFEMPGQIEALAQSGKLDRTEFVKRFSYLGD</sequence>
<keyword evidence="7 10" id="KW-0460">Magnesium</keyword>
<dbReference type="GO" id="GO:0046872">
    <property type="term" value="F:metal ion binding"/>
    <property type="evidence" value="ECO:0007669"/>
    <property type="project" value="UniProtKB-KW"/>
</dbReference>
<dbReference type="GO" id="GO:0005829">
    <property type="term" value="C:cytosol"/>
    <property type="evidence" value="ECO:0007669"/>
    <property type="project" value="TreeGrafter"/>
</dbReference>
<dbReference type="HAMAP" id="MF_01979">
    <property type="entry name" value="Phosphofructokinase_II_Short"/>
    <property type="match status" value="1"/>
</dbReference>
<evidence type="ECO:0000256" key="5">
    <source>
        <dbReference type="ARBA" id="ARBA00022723"/>
    </source>
</evidence>
<dbReference type="EMBL" id="JAIOIU010000124">
    <property type="protein sequence ID" value="MBZ0160388.1"/>
    <property type="molecule type" value="Genomic_DNA"/>
</dbReference>
<dbReference type="InterPro" id="IPR035966">
    <property type="entry name" value="PKF_sf"/>
</dbReference>
<comment type="caution">
    <text evidence="12">The sequence shown here is derived from an EMBL/GenBank/DDBJ whole genome shotgun (WGS) entry which is preliminary data.</text>
</comment>
<comment type="activity regulation">
    <text evidence="10">Non-allosteric.</text>
</comment>
<dbReference type="GO" id="GO:0006002">
    <property type="term" value="P:fructose 6-phosphate metabolic process"/>
    <property type="evidence" value="ECO:0007669"/>
    <property type="project" value="InterPro"/>
</dbReference>
<evidence type="ECO:0000256" key="10">
    <source>
        <dbReference type="HAMAP-Rule" id="MF_01979"/>
    </source>
</evidence>
<evidence type="ECO:0000256" key="6">
    <source>
        <dbReference type="ARBA" id="ARBA00022777"/>
    </source>
</evidence>
<evidence type="ECO:0000256" key="8">
    <source>
        <dbReference type="ARBA" id="ARBA00023152"/>
    </source>
</evidence>
<feature type="site" description="Important for catalytic activity; stabilizes the transition state when the phosphoryl donor is PPi" evidence="10">
    <location>
        <position position="130"/>
    </location>
</feature>
<keyword evidence="8 10" id="KW-0324">Glycolysis</keyword>
<dbReference type="PANTHER" id="PTHR43650:SF1">
    <property type="entry name" value="PYROPHOSPHATE--FRUCTOSE 6-PHOSPHATE 1-PHOSPHOTRANSFERASE SUBUNIT BETA 2"/>
    <property type="match status" value="1"/>
</dbReference>
<name>A0AAJ1AJU6_9BACT</name>
<keyword evidence="5 10" id="KW-0479">Metal-binding</keyword>
<dbReference type="PIRSF" id="PIRSF036482">
    <property type="entry name" value="PPi_PFK_TM0289"/>
    <property type="match status" value="1"/>
</dbReference>
<dbReference type="GO" id="GO:0009749">
    <property type="term" value="P:response to glucose"/>
    <property type="evidence" value="ECO:0007669"/>
    <property type="project" value="TreeGrafter"/>
</dbReference>
<protein>
    <recommendedName>
        <fullName evidence="10">Pyrophosphate--fructose 6-phosphate 1-phosphotransferase</fullName>
        <ecNumber evidence="10">2.7.1.90</ecNumber>
    </recommendedName>
    <alternativeName>
        <fullName evidence="10">6-phosphofructokinase, pyrophosphate dependent</fullName>
    </alternativeName>
    <alternativeName>
        <fullName evidence="10">PPi-dependent phosphofructokinase</fullName>
        <shortName evidence="10">PPi-PFK</shortName>
    </alternativeName>
    <alternativeName>
        <fullName evidence="10">Pyrophosphate-dependent 6-phosphofructose-1-kinase</fullName>
    </alternativeName>
</protein>
<dbReference type="EC" id="2.7.1.90" evidence="10"/>
<dbReference type="PANTHER" id="PTHR43650">
    <property type="entry name" value="PYROPHOSPHATE--FRUCTOSE 6-PHOSPHATE 1-PHOSPHOTRANSFERASE"/>
    <property type="match status" value="1"/>
</dbReference>
<comment type="catalytic activity">
    <reaction evidence="9 10">
        <text>beta-D-fructose 6-phosphate + diphosphate = beta-D-fructose 1,6-bisphosphate + phosphate + H(+)</text>
        <dbReference type="Rhea" id="RHEA:13613"/>
        <dbReference type="ChEBI" id="CHEBI:15378"/>
        <dbReference type="ChEBI" id="CHEBI:32966"/>
        <dbReference type="ChEBI" id="CHEBI:33019"/>
        <dbReference type="ChEBI" id="CHEBI:43474"/>
        <dbReference type="ChEBI" id="CHEBI:57634"/>
        <dbReference type="EC" id="2.7.1.90"/>
    </reaction>
</comment>
<comment type="similarity">
    <text evidence="10">Belongs to the phosphofructokinase type A (PFKA) family. PPi-dependent PFK group II subfamily. Clade 'Short' sub-subfamily.</text>
</comment>
<gene>
    <name evidence="10" type="primary">pfp</name>
    <name evidence="12" type="ORF">K8G79_09675</name>
</gene>
<feature type="binding site" evidence="10">
    <location>
        <position position="238"/>
    </location>
    <ligand>
        <name>substrate</name>
    </ligand>
</feature>
<evidence type="ECO:0000256" key="4">
    <source>
        <dbReference type="ARBA" id="ARBA00022679"/>
    </source>
</evidence>
<feature type="active site" description="Proton acceptor" evidence="10">
    <location>
        <position position="133"/>
    </location>
</feature>
<comment type="cofactor">
    <cofactor evidence="1 10">
        <name>Mg(2+)</name>
        <dbReference type="ChEBI" id="CHEBI:18420"/>
    </cofactor>
</comment>
<feature type="binding site" evidence="10">
    <location>
        <position position="106"/>
    </location>
    <ligand>
        <name>Mg(2+)</name>
        <dbReference type="ChEBI" id="CHEBI:18420"/>
        <note>catalytic</note>
    </ligand>
</feature>
<dbReference type="InterPro" id="IPR011403">
    <property type="entry name" value="PPi-PFK_TM0289"/>
</dbReference>
<evidence type="ECO:0000313" key="13">
    <source>
        <dbReference type="Proteomes" id="UP001197609"/>
    </source>
</evidence>
<feature type="binding site" evidence="10">
    <location>
        <begin position="177"/>
        <end position="179"/>
    </location>
    <ligand>
        <name>substrate</name>
    </ligand>
</feature>
<dbReference type="InterPro" id="IPR054846">
    <property type="entry name" value="PFKA_PPi_Ttgales"/>
</dbReference>
<dbReference type="GO" id="GO:0047334">
    <property type="term" value="F:diphosphate-fructose-6-phosphate 1-phosphotransferase activity"/>
    <property type="evidence" value="ECO:0007669"/>
    <property type="project" value="UniProtKB-EC"/>
</dbReference>
<proteinExistence type="inferred from homology"/>
<keyword evidence="3 10" id="KW-0963">Cytoplasm</keyword>
<evidence type="ECO:0000256" key="2">
    <source>
        <dbReference type="ARBA" id="ARBA00003138"/>
    </source>
</evidence>
<dbReference type="GO" id="GO:0003872">
    <property type="term" value="F:6-phosphofructokinase activity"/>
    <property type="evidence" value="ECO:0007669"/>
    <property type="project" value="UniProtKB-UniRule"/>
</dbReference>
<dbReference type="AlphaFoldDB" id="A0AAJ1AJU6"/>
<comment type="subunit">
    <text evidence="10">Homodimer.</text>
</comment>
<feature type="binding site" evidence="10">
    <location>
        <position position="11"/>
    </location>
    <ligand>
        <name>diphosphate</name>
        <dbReference type="ChEBI" id="CHEBI:33019"/>
    </ligand>
</feature>
<evidence type="ECO:0000256" key="3">
    <source>
        <dbReference type="ARBA" id="ARBA00022490"/>
    </source>
</evidence>
<comment type="pathway">
    <text evidence="10">Carbohydrate degradation; glycolysis; D-glyceraldehyde 3-phosphate and glycerone phosphate from D-glucose: step 3/4.</text>
</comment>